<evidence type="ECO:0000259" key="3">
    <source>
        <dbReference type="Pfam" id="PF08389"/>
    </source>
</evidence>
<evidence type="ECO:0000259" key="2">
    <source>
        <dbReference type="Pfam" id="PF03810"/>
    </source>
</evidence>
<dbReference type="PANTHER" id="PTHR11223">
    <property type="entry name" value="EXPORTIN 1/5"/>
    <property type="match status" value="1"/>
</dbReference>
<sequence>MDCNPEQIFAYLDTIYSAPNNQLRVEAYERIEAFLQQLQSVQQLASVLSACQSDVQRNFGLHCLQCFLRNIWNRTTLEDKHQFKTMVFSLVANPDWTKHESLCKVIVELVKREWPQHWPAFVPEMQELSKQNVALVLSVFLRLSEDVFEFQNVPQQRRKDIMAGLNENVDAIFGIVYNCLVTNVQTYVVMAGQGCADPAVAGATLRLCKLALATLTAFMEWVKTDYLMQEDALLIRMLVQLLPLPHVCYDSSEAVLLFFEQKVKTLESNTYVELVTNTNILQAVAGCLAQLQKQDTVSNFEDNFSQRLCQIVCCIGQHLISKLITNSNIVPAIFDPIMELLVYLINYPSKPIVFNALKLLLSVAKNEHVLSLVEPSLPALLDGCRLAQLRNGLPSETGHACSGYSQVQFDSDDDYALFFATLRSEACLALQAITQAWPVAVATHLLETLSKDTAALSNQDPAAPLAARSPIVVHWDGLANHCEAVLARLPTCLDSGGVDPASSDRVRDGAKAATDALLNAAPVCQPQLRTCLLTALTAFLPFLASDRGLTLRAVQCVFNTLRDTPGSRNRAQREMRKHAVVCLLRLCKTWPDGVLPLLNEYCTEVTQLCQLDQLSVFESASLIESVVLLSNHLPELSSRRATIEGIMLTTMEQWLAPDLTGALSDPARFLRAIGLDRPTVDSVANFQAGRIQLHQCLMTIYNAVRSCSAPTDGHASPVAELAGRAWPNLLRFAHCLHCLHTPAMRALFHPDYSRVFDLDNCQKCQIMGIPYSRKRAEDGEAESAGKTPIQKMHTFLTEAHSTVLRAIAHTYKSVPDIVDDWQLAEHLASESDLPHLPDLLLTDVIRSLSSVAVRDRPAVTGELAGHFCRRLLDHTLARLNERWTAFAANSNDNDNICGDADGEGDGDGDADLSDEVISEQCLRRLSRAFLDLLHCLLLCGRTGGGGLNQGTAASAMDSSSTLPVPLVEREPQLAAGVLTCLYEAIAWPDGPASQRAAVWAGPVTRQLAGQLAADSGAPRRLLMQVLRALHQHGASGEAAVACLVQLFLCLYDCFHRADAFRTGLAEWTRQPAAKLEELDSRLGLRPGSRPVAEKTKRDVARRFLESVIGKPLSEQFKLAQNYKNLPPLFKAAWRRKRTEDANGRENLDGIVSLFASVENAAS</sequence>
<dbReference type="GO" id="GO:0042565">
    <property type="term" value="C:RNA nuclear export complex"/>
    <property type="evidence" value="ECO:0007669"/>
    <property type="project" value="TreeGrafter"/>
</dbReference>
<dbReference type="PANTHER" id="PTHR11223:SF3">
    <property type="entry name" value="EXPORTIN-5"/>
    <property type="match status" value="1"/>
</dbReference>
<dbReference type="GO" id="GO:0006405">
    <property type="term" value="P:RNA export from nucleus"/>
    <property type="evidence" value="ECO:0007669"/>
    <property type="project" value="TreeGrafter"/>
</dbReference>
<feature type="domain" description="Exportin-1/Importin-beta-like" evidence="3">
    <location>
        <begin position="101"/>
        <end position="247"/>
    </location>
</feature>
<proteinExistence type="inferred from homology"/>
<dbReference type="AlphaFoldDB" id="A0A267DWI7"/>
<dbReference type="InterPro" id="IPR013598">
    <property type="entry name" value="Exportin-1/Importin-b-like"/>
</dbReference>
<protein>
    <submittedName>
        <fullName evidence="5">Uncharacterized protein</fullName>
    </submittedName>
</protein>
<dbReference type="InterPro" id="IPR001494">
    <property type="entry name" value="Importin-beta_N"/>
</dbReference>
<evidence type="ECO:0000256" key="1">
    <source>
        <dbReference type="ARBA" id="ARBA00009466"/>
    </source>
</evidence>
<dbReference type="InterPro" id="IPR045478">
    <property type="entry name" value="Exportin-5_C"/>
</dbReference>
<evidence type="ECO:0000313" key="6">
    <source>
        <dbReference type="Proteomes" id="UP000215902"/>
    </source>
</evidence>
<dbReference type="SUPFAM" id="SSF48371">
    <property type="entry name" value="ARM repeat"/>
    <property type="match status" value="1"/>
</dbReference>
<dbReference type="GO" id="GO:0031267">
    <property type="term" value="F:small GTPase binding"/>
    <property type="evidence" value="ECO:0007669"/>
    <property type="project" value="InterPro"/>
</dbReference>
<dbReference type="GO" id="GO:0005634">
    <property type="term" value="C:nucleus"/>
    <property type="evidence" value="ECO:0007669"/>
    <property type="project" value="TreeGrafter"/>
</dbReference>
<dbReference type="Gene3D" id="1.25.10.10">
    <property type="entry name" value="Leucine-rich Repeat Variant"/>
    <property type="match status" value="1"/>
</dbReference>
<gene>
    <name evidence="5" type="ORF">BOX15_Mlig005506g1</name>
</gene>
<dbReference type="STRING" id="282301.A0A267DWI7"/>
<dbReference type="Pfam" id="PF08389">
    <property type="entry name" value="Xpo1"/>
    <property type="match status" value="1"/>
</dbReference>
<feature type="domain" description="Exportin-5 C-terminal" evidence="4">
    <location>
        <begin position="301"/>
        <end position="1114"/>
    </location>
</feature>
<evidence type="ECO:0000259" key="4">
    <source>
        <dbReference type="Pfam" id="PF19273"/>
    </source>
</evidence>
<feature type="domain" description="Importin N-terminal" evidence="2">
    <location>
        <begin position="27"/>
        <end position="90"/>
    </location>
</feature>
<dbReference type="InterPro" id="IPR011989">
    <property type="entry name" value="ARM-like"/>
</dbReference>
<organism evidence="5 6">
    <name type="scientific">Macrostomum lignano</name>
    <dbReference type="NCBI Taxonomy" id="282301"/>
    <lineage>
        <taxon>Eukaryota</taxon>
        <taxon>Metazoa</taxon>
        <taxon>Spiralia</taxon>
        <taxon>Lophotrochozoa</taxon>
        <taxon>Platyhelminthes</taxon>
        <taxon>Rhabditophora</taxon>
        <taxon>Macrostomorpha</taxon>
        <taxon>Macrostomida</taxon>
        <taxon>Macrostomidae</taxon>
        <taxon>Macrostomum</taxon>
    </lineage>
</organism>
<accession>A0A267DWI7</accession>
<dbReference type="EMBL" id="NIVC01003042">
    <property type="protein sequence ID" value="PAA53680.1"/>
    <property type="molecule type" value="Genomic_DNA"/>
</dbReference>
<comment type="similarity">
    <text evidence="1">Belongs to the exportin family.</text>
</comment>
<dbReference type="InterPro" id="IPR045065">
    <property type="entry name" value="XPO1/5"/>
</dbReference>
<dbReference type="InterPro" id="IPR016024">
    <property type="entry name" value="ARM-type_fold"/>
</dbReference>
<keyword evidence="6" id="KW-1185">Reference proteome</keyword>
<evidence type="ECO:0000313" key="5">
    <source>
        <dbReference type="EMBL" id="PAA53680.1"/>
    </source>
</evidence>
<dbReference type="OrthoDB" id="2215036at2759"/>
<dbReference type="Pfam" id="PF03810">
    <property type="entry name" value="IBN_N"/>
    <property type="match status" value="1"/>
</dbReference>
<dbReference type="GO" id="GO:0003723">
    <property type="term" value="F:RNA binding"/>
    <property type="evidence" value="ECO:0007669"/>
    <property type="project" value="TreeGrafter"/>
</dbReference>
<dbReference type="Proteomes" id="UP000215902">
    <property type="component" value="Unassembled WGS sequence"/>
</dbReference>
<dbReference type="Pfam" id="PF19273">
    <property type="entry name" value="Exportin-5"/>
    <property type="match status" value="1"/>
</dbReference>
<reference evidence="5 6" key="1">
    <citation type="submission" date="2017-06" db="EMBL/GenBank/DDBJ databases">
        <title>A platform for efficient transgenesis in Macrostomum lignano, a flatworm model organism for stem cell research.</title>
        <authorList>
            <person name="Berezikov E."/>
        </authorList>
    </citation>
    <scope>NUCLEOTIDE SEQUENCE [LARGE SCALE GENOMIC DNA]</scope>
    <source>
        <strain evidence="5">DV1</strain>
        <tissue evidence="5">Whole organism</tissue>
    </source>
</reference>
<dbReference type="GO" id="GO:0006611">
    <property type="term" value="P:protein export from nucleus"/>
    <property type="evidence" value="ECO:0007669"/>
    <property type="project" value="InterPro"/>
</dbReference>
<comment type="caution">
    <text evidence="5">The sequence shown here is derived from an EMBL/GenBank/DDBJ whole genome shotgun (WGS) entry which is preliminary data.</text>
</comment>
<dbReference type="GO" id="GO:0005737">
    <property type="term" value="C:cytoplasm"/>
    <property type="evidence" value="ECO:0007669"/>
    <property type="project" value="TreeGrafter"/>
</dbReference>
<dbReference type="GO" id="GO:0005049">
    <property type="term" value="F:nuclear export signal receptor activity"/>
    <property type="evidence" value="ECO:0007669"/>
    <property type="project" value="InterPro"/>
</dbReference>
<name>A0A267DWI7_9PLAT</name>